<dbReference type="OMA" id="ANQQYQP"/>
<feature type="region of interest" description="Disordered" evidence="3">
    <location>
        <begin position="534"/>
        <end position="559"/>
    </location>
</feature>
<feature type="compositionally biased region" description="Low complexity" evidence="3">
    <location>
        <begin position="436"/>
        <end position="447"/>
    </location>
</feature>
<keyword evidence="4" id="KW-0472">Membrane</keyword>
<dbReference type="Gene3D" id="2.30.30.40">
    <property type="entry name" value="SH3 Domains"/>
    <property type="match status" value="1"/>
</dbReference>
<dbReference type="EMBL" id="BABT02000261">
    <property type="protein sequence ID" value="GAB00072.1"/>
    <property type="molecule type" value="Genomic_DNA"/>
</dbReference>
<feature type="compositionally biased region" description="Polar residues" evidence="3">
    <location>
        <begin position="104"/>
        <end position="115"/>
    </location>
</feature>
<keyword evidence="4" id="KW-0812">Transmembrane</keyword>
<sequence>MTFDGEPSGMARRRRSISGALNARAHKPDGDQGVFFAGAKRHVIQPRAAAHHPKKHASHALLMKDAKLSSDTKKANKGVNSKAELAGLAKTLTDASGSKAVDKSANSKGKTNAVTPDSKAVRADAAAAASSSSATSARAAAAAAATTTSRRRRTSASSSAAAAVSSASDAGNDNSDNDAATLSATTAATRTSAVAASPLTSAALARGTAGSASTVGLPTTATAAGAAGGTGSSHSSGISTGGIVAIAVVCSVLGLIAVGLIARQLLHRRQRRRGGLLAASGSSPKKGAMIRLGSAGSGSTGSNEKKGYRRNGDDDDELFGAMDANALGNRELKDDAFNEKFSGAASEQGGMAGMGAPLGMGGNAGNNMGSNSSPYSAVRHMSNSSSSANGHPSSRTLLANGALPPPVSNAGQGVRQSYSNTMMSAPAVPGMNALYSQPGQQQAQSARSAEEGPFADPEFAGKVFVVRRTFEPSLPDELIIFPGDRIEILMGYDDGWCLGENLDSGNPPFQRGVFPRDCVEEDPSQAHLARHAPGSVAVGAPGPRQSQLNGDGQAPQIQVSGPQDVNRLSVAGNKPARRTSSLIASRDAELFMALGEVLEKDRHRAHHDAHWSAPVPAQFNEHLKDLATRSCGWRSCDEGQLDLDLERVAEAYSQQRKNHLMPTTYTALLYNPDYSHPLRPFGYRVAL</sequence>
<feature type="region of interest" description="Disordered" evidence="3">
    <location>
        <begin position="363"/>
        <end position="414"/>
    </location>
</feature>
<name>G7EB61_MIXOS</name>
<comment type="caution">
    <text evidence="6">The sequence shown here is derived from an EMBL/GenBank/DDBJ whole genome shotgun (WGS) entry which is preliminary data.</text>
</comment>
<feature type="region of interest" description="Disordered" evidence="3">
    <location>
        <begin position="275"/>
        <end position="320"/>
    </location>
</feature>
<feature type="region of interest" description="Disordered" evidence="3">
    <location>
        <begin position="1"/>
        <end position="30"/>
    </location>
</feature>
<reference evidence="6 7" key="2">
    <citation type="journal article" date="2012" name="Open Biol.">
        <title>Characteristics of nucleosomes and linker DNA regions on the genome of the basidiomycete Mixia osmundae revealed by mono- and dinucleosome mapping.</title>
        <authorList>
            <person name="Nishida H."/>
            <person name="Kondo S."/>
            <person name="Matsumoto T."/>
            <person name="Suzuki Y."/>
            <person name="Yoshikawa H."/>
            <person name="Taylor T.D."/>
            <person name="Sugiyama J."/>
        </authorList>
    </citation>
    <scope>NUCLEOTIDE SEQUENCE [LARGE SCALE GENOMIC DNA]</scope>
    <source>
        <strain evidence="7">CBS 9802 / IAM 14324 / JCM 22182 / KY 12970</strain>
    </source>
</reference>
<dbReference type="PROSITE" id="PS50002">
    <property type="entry name" value="SH3"/>
    <property type="match status" value="1"/>
</dbReference>
<keyword evidence="4" id="KW-1133">Transmembrane helix</keyword>
<dbReference type="InParanoid" id="G7EB61"/>
<dbReference type="Pfam" id="PF14604">
    <property type="entry name" value="SH3_9"/>
    <property type="match status" value="1"/>
</dbReference>
<proteinExistence type="predicted"/>
<reference evidence="6 7" key="1">
    <citation type="journal article" date="2011" name="J. Gen. Appl. Microbiol.">
        <title>Draft genome sequencing of the enigmatic basidiomycete Mixia osmundae.</title>
        <authorList>
            <person name="Nishida H."/>
            <person name="Nagatsuka Y."/>
            <person name="Sugiyama J."/>
        </authorList>
    </citation>
    <scope>NUCLEOTIDE SEQUENCE [LARGE SCALE GENOMIC DNA]</scope>
    <source>
        <strain evidence="7">CBS 9802 / IAM 14324 / JCM 22182 / KY 12970</strain>
    </source>
</reference>
<feature type="compositionally biased region" description="Polar residues" evidence="3">
    <location>
        <begin position="544"/>
        <end position="559"/>
    </location>
</feature>
<dbReference type="Proteomes" id="UP000009131">
    <property type="component" value="Unassembled WGS sequence"/>
</dbReference>
<evidence type="ECO:0000256" key="3">
    <source>
        <dbReference type="SAM" id="MobiDB-lite"/>
    </source>
</evidence>
<feature type="domain" description="SH3" evidence="5">
    <location>
        <begin position="459"/>
        <end position="524"/>
    </location>
</feature>
<dbReference type="RefSeq" id="XP_014565121.1">
    <property type="nucleotide sequence ID" value="XM_014709635.1"/>
</dbReference>
<feature type="compositionally biased region" description="Basic and acidic residues" evidence="3">
    <location>
        <begin position="303"/>
        <end position="312"/>
    </location>
</feature>
<keyword evidence="1 2" id="KW-0728">SH3 domain</keyword>
<dbReference type="STRING" id="764103.G7EB61"/>
<dbReference type="HOGENOM" id="CLU_400662_0_0_1"/>
<dbReference type="eggNOG" id="ENOG502S9NZ">
    <property type="taxonomic scope" value="Eukaryota"/>
</dbReference>
<dbReference type="InterPro" id="IPR036028">
    <property type="entry name" value="SH3-like_dom_sf"/>
</dbReference>
<dbReference type="InterPro" id="IPR001452">
    <property type="entry name" value="SH3_domain"/>
</dbReference>
<dbReference type="SMART" id="SM00326">
    <property type="entry name" value="SH3"/>
    <property type="match status" value="1"/>
</dbReference>
<evidence type="ECO:0000313" key="7">
    <source>
        <dbReference type="Proteomes" id="UP000009131"/>
    </source>
</evidence>
<accession>G7EB61</accession>
<feature type="transmembrane region" description="Helical" evidence="4">
    <location>
        <begin position="242"/>
        <end position="262"/>
    </location>
</feature>
<evidence type="ECO:0000256" key="4">
    <source>
        <dbReference type="SAM" id="Phobius"/>
    </source>
</evidence>
<gene>
    <name evidence="6" type="primary">Mo06774</name>
    <name evidence="6" type="ORF">E5Q_06774</name>
</gene>
<keyword evidence="7" id="KW-1185">Reference proteome</keyword>
<feature type="region of interest" description="Disordered" evidence="3">
    <location>
        <begin position="95"/>
        <end position="120"/>
    </location>
</feature>
<dbReference type="SUPFAM" id="SSF50044">
    <property type="entry name" value="SH3-domain"/>
    <property type="match status" value="1"/>
</dbReference>
<evidence type="ECO:0000313" key="6">
    <source>
        <dbReference type="EMBL" id="GAB00072.1"/>
    </source>
</evidence>
<feature type="compositionally biased region" description="Low complexity" evidence="3">
    <location>
        <begin position="365"/>
        <end position="395"/>
    </location>
</feature>
<evidence type="ECO:0000256" key="2">
    <source>
        <dbReference type="PROSITE-ProRule" id="PRU00192"/>
    </source>
</evidence>
<feature type="region of interest" description="Disordered" evidence="3">
    <location>
        <begin position="429"/>
        <end position="454"/>
    </location>
</feature>
<evidence type="ECO:0000256" key="1">
    <source>
        <dbReference type="ARBA" id="ARBA00022443"/>
    </source>
</evidence>
<feature type="region of interest" description="Disordered" evidence="3">
    <location>
        <begin position="144"/>
        <end position="177"/>
    </location>
</feature>
<organism evidence="6 7">
    <name type="scientific">Mixia osmundae (strain CBS 9802 / IAM 14324 / JCM 22182 / KY 12970)</name>
    <dbReference type="NCBI Taxonomy" id="764103"/>
    <lineage>
        <taxon>Eukaryota</taxon>
        <taxon>Fungi</taxon>
        <taxon>Dikarya</taxon>
        <taxon>Basidiomycota</taxon>
        <taxon>Pucciniomycotina</taxon>
        <taxon>Mixiomycetes</taxon>
        <taxon>Mixiales</taxon>
        <taxon>Mixiaceae</taxon>
        <taxon>Mixia</taxon>
    </lineage>
</organism>
<feature type="compositionally biased region" description="Low complexity" evidence="3">
    <location>
        <begin position="155"/>
        <end position="177"/>
    </location>
</feature>
<evidence type="ECO:0000259" key="5">
    <source>
        <dbReference type="PROSITE" id="PS50002"/>
    </source>
</evidence>
<dbReference type="OrthoDB" id="5340910at2759"/>
<dbReference type="AlphaFoldDB" id="G7EB61"/>
<protein>
    <recommendedName>
        <fullName evidence="5">SH3 domain-containing protein</fullName>
    </recommendedName>
</protein>